<evidence type="ECO:0000256" key="8">
    <source>
        <dbReference type="ARBA" id="ARBA00023163"/>
    </source>
</evidence>
<keyword evidence="3" id="KW-0808">Transferase</keyword>
<name>A0A8C6IYG7_MELUD</name>
<keyword evidence="11" id="KW-1185">Reference proteome</keyword>
<evidence type="ECO:0000313" key="11">
    <source>
        <dbReference type="Proteomes" id="UP000694405"/>
    </source>
</evidence>
<dbReference type="Ensembl" id="ENSMUNT00000006292.2">
    <property type="protein sequence ID" value="ENSMUNP00000005420.2"/>
    <property type="gene ID" value="ENSMUNG00000004469.2"/>
</dbReference>
<dbReference type="InterPro" id="IPR017907">
    <property type="entry name" value="Znf_RING_CS"/>
</dbReference>
<evidence type="ECO:0000313" key="10">
    <source>
        <dbReference type="Ensembl" id="ENSMUNP00000005420.2"/>
    </source>
</evidence>
<dbReference type="InterPro" id="IPR013083">
    <property type="entry name" value="Znf_RING/FYVE/PHD"/>
</dbReference>
<dbReference type="GO" id="GO:0006513">
    <property type="term" value="P:protein monoubiquitination"/>
    <property type="evidence" value="ECO:0007669"/>
    <property type="project" value="TreeGrafter"/>
</dbReference>
<keyword evidence="8" id="KW-0804">Transcription</keyword>
<proteinExistence type="predicted"/>
<keyword evidence="5" id="KW-0863">Zinc-finger</keyword>
<dbReference type="GO" id="GO:0000209">
    <property type="term" value="P:protein polyubiquitination"/>
    <property type="evidence" value="ECO:0007669"/>
    <property type="project" value="TreeGrafter"/>
</dbReference>
<dbReference type="AlphaFoldDB" id="A0A8C6IYG7"/>
<evidence type="ECO:0000256" key="2">
    <source>
        <dbReference type="ARBA" id="ARBA00012483"/>
    </source>
</evidence>
<evidence type="ECO:0000256" key="4">
    <source>
        <dbReference type="ARBA" id="ARBA00022723"/>
    </source>
</evidence>
<accession>A0A8V5H156</accession>
<feature type="domain" description="RING-type" evidence="9">
    <location>
        <begin position="28"/>
        <end position="67"/>
    </location>
</feature>
<dbReference type="Pfam" id="PF13923">
    <property type="entry name" value="zf-C3HC4_2"/>
    <property type="match status" value="1"/>
</dbReference>
<reference evidence="10" key="3">
    <citation type="submission" date="2025-09" db="UniProtKB">
        <authorList>
            <consortium name="Ensembl"/>
        </authorList>
    </citation>
    <scope>IDENTIFICATION</scope>
</reference>
<sequence>YINLWNIHAFDSPPNTARGVGREEETCCPICLDSLVDVSYVMPCLHQFCYTCILRWVESKPECPLCKWSVIVQLAGGAEEHPASQQFQHPASPRPAGAGPLPLAPVGSFHTYVWASLFRVYPTYGLQDEPFYHLSWVSWVEQWQSFFSPSCSWSSMF</sequence>
<evidence type="ECO:0000256" key="5">
    <source>
        <dbReference type="ARBA" id="ARBA00022771"/>
    </source>
</evidence>
<evidence type="ECO:0000256" key="7">
    <source>
        <dbReference type="ARBA" id="ARBA00023015"/>
    </source>
</evidence>
<dbReference type="PANTHER" id="PTHR46077:SF1">
    <property type="entry name" value="TOP1 BINDING ARGININE_SERINE RICH PROTEIN, E3 UBIQUITIN LIGASE"/>
    <property type="match status" value="1"/>
</dbReference>
<accession>A0A8C6IYG7</accession>
<keyword evidence="6" id="KW-0862">Zinc</keyword>
<dbReference type="PROSITE" id="PS50089">
    <property type="entry name" value="ZF_RING_2"/>
    <property type="match status" value="1"/>
</dbReference>
<evidence type="ECO:0000256" key="3">
    <source>
        <dbReference type="ARBA" id="ARBA00022679"/>
    </source>
</evidence>
<reference evidence="10" key="2">
    <citation type="submission" date="2025-08" db="UniProtKB">
        <authorList>
            <consortium name="Ensembl"/>
        </authorList>
    </citation>
    <scope>IDENTIFICATION</scope>
</reference>
<comment type="catalytic activity">
    <reaction evidence="1">
        <text>S-ubiquitinyl-[E2 ubiquitin-conjugating enzyme]-L-cysteine + [acceptor protein]-L-lysine = [E2 ubiquitin-conjugating enzyme]-L-cysteine + N(6)-ubiquitinyl-[acceptor protein]-L-lysine.</text>
        <dbReference type="EC" id="2.3.2.27"/>
    </reaction>
</comment>
<keyword evidence="7" id="KW-0805">Transcription regulation</keyword>
<evidence type="ECO:0000256" key="6">
    <source>
        <dbReference type="ARBA" id="ARBA00022833"/>
    </source>
</evidence>
<dbReference type="InterPro" id="IPR001841">
    <property type="entry name" value="Znf_RING"/>
</dbReference>
<organism evidence="10 11">
    <name type="scientific">Melopsittacus undulatus</name>
    <name type="common">Budgerigar</name>
    <name type="synonym">Psittacus undulatus</name>
    <dbReference type="NCBI Taxonomy" id="13146"/>
    <lineage>
        <taxon>Eukaryota</taxon>
        <taxon>Metazoa</taxon>
        <taxon>Chordata</taxon>
        <taxon>Craniata</taxon>
        <taxon>Vertebrata</taxon>
        <taxon>Euteleostomi</taxon>
        <taxon>Archelosauria</taxon>
        <taxon>Archosauria</taxon>
        <taxon>Dinosauria</taxon>
        <taxon>Saurischia</taxon>
        <taxon>Theropoda</taxon>
        <taxon>Coelurosauria</taxon>
        <taxon>Aves</taxon>
        <taxon>Neognathae</taxon>
        <taxon>Neoaves</taxon>
        <taxon>Telluraves</taxon>
        <taxon>Australaves</taxon>
        <taxon>Psittaciformes</taxon>
        <taxon>Psittaculidae</taxon>
        <taxon>Melopsittacus</taxon>
    </lineage>
</organism>
<dbReference type="Proteomes" id="UP000694405">
    <property type="component" value="Chromosome Z"/>
</dbReference>
<evidence type="ECO:0000259" key="9">
    <source>
        <dbReference type="PROSITE" id="PS50089"/>
    </source>
</evidence>
<keyword evidence="4" id="KW-0479">Metal-binding</keyword>
<protein>
    <recommendedName>
        <fullName evidence="2">RING-type E3 ubiquitin transferase</fullName>
        <ecNumber evidence="2">2.3.2.27</ecNumber>
    </recommendedName>
</protein>
<dbReference type="SMART" id="SM00184">
    <property type="entry name" value="RING"/>
    <property type="match status" value="1"/>
</dbReference>
<dbReference type="GO" id="GO:0008270">
    <property type="term" value="F:zinc ion binding"/>
    <property type="evidence" value="ECO:0007669"/>
    <property type="project" value="UniProtKB-KW"/>
</dbReference>
<dbReference type="EC" id="2.3.2.27" evidence="2"/>
<dbReference type="PANTHER" id="PTHR46077">
    <property type="entry name" value="E3 UBIQUITIN-PROTEIN LIGASE TOPORS"/>
    <property type="match status" value="1"/>
</dbReference>
<dbReference type="GO" id="GO:0061630">
    <property type="term" value="F:ubiquitin protein ligase activity"/>
    <property type="evidence" value="ECO:0007669"/>
    <property type="project" value="UniProtKB-EC"/>
</dbReference>
<reference evidence="10" key="1">
    <citation type="submission" date="2020-03" db="EMBL/GenBank/DDBJ databases">
        <title>Melopsittacus undulatus (budgerigar) genome, bMelUnd1, maternal haplotype with Z.</title>
        <authorList>
            <person name="Gedman G."/>
            <person name="Mountcastle J."/>
            <person name="Haase B."/>
            <person name="Formenti G."/>
            <person name="Wright T."/>
            <person name="Apodaca J."/>
            <person name="Pelan S."/>
            <person name="Chow W."/>
            <person name="Rhie A."/>
            <person name="Howe K."/>
            <person name="Fedrigo O."/>
            <person name="Jarvis E.D."/>
        </authorList>
    </citation>
    <scope>NUCLEOTIDE SEQUENCE [LARGE SCALE GENOMIC DNA]</scope>
</reference>
<dbReference type="SUPFAM" id="SSF57850">
    <property type="entry name" value="RING/U-box"/>
    <property type="match status" value="1"/>
</dbReference>
<dbReference type="Gene3D" id="3.30.40.10">
    <property type="entry name" value="Zinc/RING finger domain, C3HC4 (zinc finger)"/>
    <property type="match status" value="1"/>
</dbReference>
<evidence type="ECO:0000256" key="1">
    <source>
        <dbReference type="ARBA" id="ARBA00000900"/>
    </source>
</evidence>
<dbReference type="PROSITE" id="PS00518">
    <property type="entry name" value="ZF_RING_1"/>
    <property type="match status" value="1"/>
</dbReference>